<keyword evidence="1" id="KW-0812">Transmembrane</keyword>
<keyword evidence="1" id="KW-1133">Transmembrane helix</keyword>
<name>A0A1H7I5Y0_AQUAM</name>
<evidence type="ECO:0000313" key="2">
    <source>
        <dbReference type="EMBL" id="SEK57951.1"/>
    </source>
</evidence>
<dbReference type="AlphaFoldDB" id="A0A1H7I5Y0"/>
<gene>
    <name evidence="2" type="ORF">SAMN04487910_0869</name>
</gene>
<feature type="transmembrane region" description="Helical" evidence="1">
    <location>
        <begin position="12"/>
        <end position="39"/>
    </location>
</feature>
<evidence type="ECO:0000313" key="3">
    <source>
        <dbReference type="Proteomes" id="UP000198521"/>
    </source>
</evidence>
<dbReference type="Proteomes" id="UP000198521">
    <property type="component" value="Unassembled WGS sequence"/>
</dbReference>
<keyword evidence="1" id="KW-0472">Membrane</keyword>
<accession>A0A1H7I5Y0</accession>
<protein>
    <recommendedName>
        <fullName evidence="4">DUF4112 domain-containing protein</fullName>
    </recommendedName>
</protein>
<dbReference type="OrthoDB" id="1144067at2"/>
<proteinExistence type="predicted"/>
<dbReference type="STRING" id="1038014.SAMN04487910_0869"/>
<evidence type="ECO:0008006" key="4">
    <source>
        <dbReference type="Google" id="ProtNLM"/>
    </source>
</evidence>
<organism evidence="2 3">
    <name type="scientific">Aquimarina amphilecti</name>
    <dbReference type="NCBI Taxonomy" id="1038014"/>
    <lineage>
        <taxon>Bacteria</taxon>
        <taxon>Pseudomonadati</taxon>
        <taxon>Bacteroidota</taxon>
        <taxon>Flavobacteriia</taxon>
        <taxon>Flavobacteriales</taxon>
        <taxon>Flavobacteriaceae</taxon>
        <taxon>Aquimarina</taxon>
    </lineage>
</organism>
<reference evidence="2 3" key="1">
    <citation type="submission" date="2016-10" db="EMBL/GenBank/DDBJ databases">
        <authorList>
            <person name="de Groot N.N."/>
        </authorList>
    </citation>
    <scope>NUCLEOTIDE SEQUENCE [LARGE SCALE GENOMIC DNA]</scope>
    <source>
        <strain evidence="2 3">DSM 25232</strain>
    </source>
</reference>
<dbReference type="EMBL" id="FOAB01000001">
    <property type="protein sequence ID" value="SEK57951.1"/>
    <property type="molecule type" value="Genomic_DNA"/>
</dbReference>
<dbReference type="RefSeq" id="WP_091405999.1">
    <property type="nucleotide sequence ID" value="NZ_FOAB01000001.1"/>
</dbReference>
<sequence>MKKNKYKLLKRGIVYDLIGMASMVIPVVGPFLDIIWAPYAAKKMLDMYPGKKGKIASVITFIEEIIPGTDIIPSFTIMWLYTFVINKEEVFDKDAKTIEVEIVQ</sequence>
<evidence type="ECO:0000256" key="1">
    <source>
        <dbReference type="SAM" id="Phobius"/>
    </source>
</evidence>
<keyword evidence="3" id="KW-1185">Reference proteome</keyword>